<evidence type="ECO:0000313" key="2">
    <source>
        <dbReference type="EMBL" id="CAH2352783.1"/>
    </source>
</evidence>
<feature type="compositionally biased region" description="Polar residues" evidence="1">
    <location>
        <begin position="284"/>
        <end position="293"/>
    </location>
</feature>
<sequence>MSVHSLLDKESVKGGKENEPGAKEHDKPRDQRSDQWRQQPPQEQSSLQPPLQATALSTPPSGYPPSVSGSANGLLSLLGPNVTTFPYSEQAYVETIKLRAEQERTKQDYYKLEIASKNLSILQTALRAQIPAGMIPAMCVGGVEASVQQQQQQLIQQEQQTQLAQQAQPQFQYQPSHSQSSSTDIRRNLGQPDALSASPIPPVQYRFGRGSSVADTSRNRPLSPAKIGAQAVANLATPSTPYRSTKQRQSHQRHYSMPVESSGRSPGKSVDLNRINEAAAIGSKSRSSSTSLQPPAGESALSSPQGATSQIYVKPVPAQPLQKQTKQGHQPSQESMTSLQHIIQFHHWKPEFPGQQQPSNASSQRTPTQTHKRHKSHSDNMSVDLTSAPPPAITVQDQSGDVSMDTSMFEKDEKEVRGYPDILSNDR</sequence>
<feature type="compositionally biased region" description="Basic and acidic residues" evidence="1">
    <location>
        <begin position="1"/>
        <end position="35"/>
    </location>
</feature>
<dbReference type="OrthoDB" id="4095763at2759"/>
<feature type="compositionally biased region" description="Basic residues" evidence="1">
    <location>
        <begin position="245"/>
        <end position="254"/>
    </location>
</feature>
<dbReference type="Proteomes" id="UP000837801">
    <property type="component" value="Unassembled WGS sequence"/>
</dbReference>
<name>A0A9P0QQM2_9ASCO</name>
<feature type="compositionally biased region" description="Basic and acidic residues" evidence="1">
    <location>
        <begin position="408"/>
        <end position="427"/>
    </location>
</feature>
<evidence type="ECO:0000313" key="3">
    <source>
        <dbReference type="Proteomes" id="UP000837801"/>
    </source>
</evidence>
<feature type="region of interest" description="Disordered" evidence="1">
    <location>
        <begin position="350"/>
        <end position="427"/>
    </location>
</feature>
<dbReference type="AlphaFoldDB" id="A0A9P0QQM2"/>
<dbReference type="Pfam" id="PF10846">
    <property type="entry name" value="DUF2722"/>
    <property type="match status" value="1"/>
</dbReference>
<dbReference type="InterPro" id="IPR021216">
    <property type="entry name" value="DUF2722"/>
</dbReference>
<gene>
    <name evidence="2" type="ORF">CLIB1423_08S00980</name>
</gene>
<reference evidence="2" key="1">
    <citation type="submission" date="2022-03" db="EMBL/GenBank/DDBJ databases">
        <authorList>
            <person name="Legras J.-L."/>
            <person name="Devillers H."/>
            <person name="Grondin C."/>
        </authorList>
    </citation>
    <scope>NUCLEOTIDE SEQUENCE</scope>
    <source>
        <strain evidence="2">CLIB 1423</strain>
    </source>
</reference>
<feature type="compositionally biased region" description="Polar residues" evidence="1">
    <location>
        <begin position="395"/>
        <end position="406"/>
    </location>
</feature>
<comment type="caution">
    <text evidence="2">The sequence shown here is derived from an EMBL/GenBank/DDBJ whole genome shotgun (WGS) entry which is preliminary data.</text>
</comment>
<feature type="compositionally biased region" description="Low complexity" evidence="1">
    <location>
        <begin position="38"/>
        <end position="67"/>
    </location>
</feature>
<keyword evidence="3" id="KW-1185">Reference proteome</keyword>
<feature type="region of interest" description="Disordered" evidence="1">
    <location>
        <begin position="1"/>
        <end position="67"/>
    </location>
</feature>
<organism evidence="2 3">
    <name type="scientific">[Candida] railenensis</name>
    <dbReference type="NCBI Taxonomy" id="45579"/>
    <lineage>
        <taxon>Eukaryota</taxon>
        <taxon>Fungi</taxon>
        <taxon>Dikarya</taxon>
        <taxon>Ascomycota</taxon>
        <taxon>Saccharomycotina</taxon>
        <taxon>Pichiomycetes</taxon>
        <taxon>Debaryomycetaceae</taxon>
        <taxon>Kurtzmaniella</taxon>
    </lineage>
</organism>
<accession>A0A9P0QQM2</accession>
<proteinExistence type="predicted"/>
<feature type="region of interest" description="Disordered" evidence="1">
    <location>
        <begin position="166"/>
        <end position="308"/>
    </location>
</feature>
<protein>
    <submittedName>
        <fullName evidence="2">Uncharacterized protein</fullName>
    </submittedName>
</protein>
<feature type="compositionally biased region" description="Polar residues" evidence="1">
    <location>
        <begin position="354"/>
        <end position="369"/>
    </location>
</feature>
<dbReference type="EMBL" id="CAKXYY010000008">
    <property type="protein sequence ID" value="CAH2352783.1"/>
    <property type="molecule type" value="Genomic_DNA"/>
</dbReference>
<feature type="region of interest" description="Disordered" evidence="1">
    <location>
        <begin position="319"/>
        <end position="338"/>
    </location>
</feature>
<evidence type="ECO:0000256" key="1">
    <source>
        <dbReference type="SAM" id="MobiDB-lite"/>
    </source>
</evidence>
<feature type="compositionally biased region" description="Polar residues" evidence="1">
    <location>
        <begin position="321"/>
        <end position="338"/>
    </location>
</feature>